<dbReference type="OMA" id="ARRNRAC"/>
<proteinExistence type="predicted"/>
<dbReference type="Gramene" id="ORUFI02G07880.1">
    <property type="protein sequence ID" value="ORUFI02G07880.1"/>
    <property type="gene ID" value="ORUFI02G07880"/>
</dbReference>
<keyword evidence="2" id="KW-1185">Reference proteome</keyword>
<name>A0A0E0NBC7_ORYRU</name>
<accession>A0A0E0NBC7</accession>
<evidence type="ECO:0000313" key="2">
    <source>
        <dbReference type="Proteomes" id="UP000008022"/>
    </source>
</evidence>
<dbReference type="AlphaFoldDB" id="A0A0E0NBC7"/>
<dbReference type="HOGENOM" id="CLU_2139892_0_0_1"/>
<sequence>MGPTCRRLRGAASRVAVPCQGKCVTDRWGLVVVPSWMARIVGVVHVFWARRNRACHVVIWTVRRVIDVGPRLWLIRDEKYQIIILVLVWVAVDAADVKVGVALAVRGIIGHVFKYV</sequence>
<evidence type="ECO:0000313" key="1">
    <source>
        <dbReference type="EnsemblPlants" id="ORUFI02G07880.1"/>
    </source>
</evidence>
<dbReference type="Proteomes" id="UP000008022">
    <property type="component" value="Unassembled WGS sequence"/>
</dbReference>
<organism evidence="1 2">
    <name type="scientific">Oryza rufipogon</name>
    <name type="common">Brownbeard rice</name>
    <name type="synonym">Asian wild rice</name>
    <dbReference type="NCBI Taxonomy" id="4529"/>
    <lineage>
        <taxon>Eukaryota</taxon>
        <taxon>Viridiplantae</taxon>
        <taxon>Streptophyta</taxon>
        <taxon>Embryophyta</taxon>
        <taxon>Tracheophyta</taxon>
        <taxon>Spermatophyta</taxon>
        <taxon>Magnoliopsida</taxon>
        <taxon>Liliopsida</taxon>
        <taxon>Poales</taxon>
        <taxon>Poaceae</taxon>
        <taxon>BOP clade</taxon>
        <taxon>Oryzoideae</taxon>
        <taxon>Oryzeae</taxon>
        <taxon>Oryzinae</taxon>
        <taxon>Oryza</taxon>
    </lineage>
</organism>
<protein>
    <submittedName>
        <fullName evidence="1">Uncharacterized protein</fullName>
    </submittedName>
</protein>
<reference evidence="1" key="2">
    <citation type="submission" date="2015-06" db="UniProtKB">
        <authorList>
            <consortium name="EnsemblPlants"/>
        </authorList>
    </citation>
    <scope>IDENTIFICATION</scope>
</reference>
<reference evidence="2" key="1">
    <citation type="submission" date="2013-06" db="EMBL/GenBank/DDBJ databases">
        <authorList>
            <person name="Zhao Q."/>
        </authorList>
    </citation>
    <scope>NUCLEOTIDE SEQUENCE</scope>
    <source>
        <strain evidence="2">cv. W1943</strain>
    </source>
</reference>
<dbReference type="EnsemblPlants" id="ORUFI02G07880.1">
    <property type="protein sequence ID" value="ORUFI02G07880.1"/>
    <property type="gene ID" value="ORUFI02G07880"/>
</dbReference>